<evidence type="ECO:0000256" key="5">
    <source>
        <dbReference type="ARBA" id="ARBA00022771"/>
    </source>
</evidence>
<feature type="region of interest" description="Disordered" evidence="12">
    <location>
        <begin position="737"/>
        <end position="839"/>
    </location>
</feature>
<keyword evidence="6" id="KW-0862">Zinc</keyword>
<keyword evidence="4" id="KW-0677">Repeat</keyword>
<dbReference type="Ensembl" id="ENSELUT00000071224.2">
    <property type="protein sequence ID" value="ENSELUP00000054601.2"/>
    <property type="gene ID" value="ENSELUG00000019711.3"/>
</dbReference>
<gene>
    <name evidence="14" type="primary">ZNF536</name>
</gene>
<evidence type="ECO:0000256" key="6">
    <source>
        <dbReference type="ARBA" id="ARBA00022833"/>
    </source>
</evidence>
<dbReference type="FunFam" id="3.30.160.60:FF:001673">
    <property type="entry name" value="Zinc finger protein 536"/>
    <property type="match status" value="1"/>
</dbReference>
<keyword evidence="10" id="KW-0539">Nucleus</keyword>
<feature type="domain" description="C2H2-type" evidence="13">
    <location>
        <begin position="303"/>
        <end position="330"/>
    </location>
</feature>
<dbReference type="OMA" id="HWQNSRD"/>
<evidence type="ECO:0000313" key="14">
    <source>
        <dbReference type="Ensembl" id="ENSELUP00000054601.2"/>
    </source>
</evidence>
<feature type="region of interest" description="Disordered" evidence="12">
    <location>
        <begin position="578"/>
        <end position="647"/>
    </location>
</feature>
<feature type="domain" description="C2H2-type" evidence="13">
    <location>
        <begin position="199"/>
        <end position="227"/>
    </location>
</feature>
<evidence type="ECO:0000259" key="13">
    <source>
        <dbReference type="PROSITE" id="PS50157"/>
    </source>
</evidence>
<dbReference type="Pfam" id="PF00096">
    <property type="entry name" value="zf-C2H2"/>
    <property type="match status" value="2"/>
</dbReference>
<dbReference type="Pfam" id="PF13909">
    <property type="entry name" value="zf-H2C2_5"/>
    <property type="match status" value="1"/>
</dbReference>
<dbReference type="Gene3D" id="3.30.160.60">
    <property type="entry name" value="Classic Zinc Finger"/>
    <property type="match status" value="5"/>
</dbReference>
<dbReference type="InterPro" id="IPR051967">
    <property type="entry name" value="Krueppel_C2H2-ZF"/>
</dbReference>
<evidence type="ECO:0000256" key="12">
    <source>
        <dbReference type="SAM" id="MobiDB-lite"/>
    </source>
</evidence>
<keyword evidence="7" id="KW-0805">Transcription regulation</keyword>
<dbReference type="SMART" id="SM00355">
    <property type="entry name" value="ZnF_C2H2"/>
    <property type="match status" value="7"/>
</dbReference>
<feature type="compositionally biased region" description="Polar residues" evidence="12">
    <location>
        <begin position="515"/>
        <end position="535"/>
    </location>
</feature>
<reference evidence="14" key="3">
    <citation type="submission" date="2025-08" db="UniProtKB">
        <authorList>
            <consortium name="Ensembl"/>
        </authorList>
    </citation>
    <scope>IDENTIFICATION</scope>
</reference>
<dbReference type="PROSITE" id="PS00028">
    <property type="entry name" value="ZINC_FINGER_C2H2_1"/>
    <property type="match status" value="4"/>
</dbReference>
<evidence type="ECO:0000256" key="8">
    <source>
        <dbReference type="ARBA" id="ARBA00023125"/>
    </source>
</evidence>
<keyword evidence="3" id="KW-0479">Metal-binding</keyword>
<evidence type="ECO:0000256" key="4">
    <source>
        <dbReference type="ARBA" id="ARBA00022737"/>
    </source>
</evidence>
<dbReference type="InParanoid" id="A0A6Q2XN45"/>
<dbReference type="PANTHER" id="PTHR45925">
    <property type="entry name" value="ZINC FINGER PROTEIN"/>
    <property type="match status" value="1"/>
</dbReference>
<dbReference type="GO" id="GO:0000981">
    <property type="term" value="F:DNA-binding transcription factor activity, RNA polymerase II-specific"/>
    <property type="evidence" value="ECO:0007669"/>
    <property type="project" value="TreeGrafter"/>
</dbReference>
<evidence type="ECO:0000256" key="7">
    <source>
        <dbReference type="ARBA" id="ARBA00023015"/>
    </source>
</evidence>
<feature type="compositionally biased region" description="Low complexity" evidence="12">
    <location>
        <begin position="752"/>
        <end position="762"/>
    </location>
</feature>
<evidence type="ECO:0000256" key="2">
    <source>
        <dbReference type="ARBA" id="ARBA00006991"/>
    </source>
</evidence>
<dbReference type="PROSITE" id="PS50157">
    <property type="entry name" value="ZINC_FINGER_C2H2_2"/>
    <property type="match status" value="6"/>
</dbReference>
<name>A0A6Q2XN45_ESOLU</name>
<dbReference type="InterPro" id="IPR036236">
    <property type="entry name" value="Znf_C2H2_sf"/>
</dbReference>
<evidence type="ECO:0000256" key="9">
    <source>
        <dbReference type="ARBA" id="ARBA00023163"/>
    </source>
</evidence>
<feature type="domain" description="C2H2-type" evidence="13">
    <location>
        <begin position="275"/>
        <end position="302"/>
    </location>
</feature>
<sequence length="1011" mass="110635">MALLANQLMDSARLLSVMNGRADPLPHFLRVQNQGHMTQINTTQEDTRKNRKYPCPLCGKRFRFNSILSLHMRTHTGEKPFKCPYCDHRAAQKGNLKIHLRTHKQGNLGKGCGRVREENRLLHELEERAILRDRHVRCGLPQPPVVQLPQPQAASDTVQLPLAFTAPGPGGTASPSSTSGRMTATGRGDHTQAPPSAGFRCSFCKGKFRKKQELERHIRILHKPYKCTLCEFAASQEEELISHVETAHIASESPQSQRPTLVGGGRGVKPPNGEFPCEVCGQTFSQAWFLKGHMRKHKDSFEHCCQICSRRFKEPWFLKNHMKVHLNKLAAKTKQLRPNSNPADPDMSLGMAGVAPDSHHLYSQYVSSLHSPFLSGERAGHSEFQKILATADIGMKVKEMLGRMLAPRNNSLMEGENDHPLSGLNHPLPPLSSSSMEYHLQASANERDNLSSYLGWQVMAPGLTRGQVDLHTAEGQQWAYLAERRVSLDKQRASANDPEIKAVSRPGSPEPSHVLNGSCTRPQTASTQDDNSIPSSPVLGEEKPYSDHISAPSASLTYHLNGYQHPQWNQDTRDIRNSLSSQTASPKAWSPAMGLYSGPEDPGEGGGNQATLDMDRLAPSLPNPSSLHRAYGPPAGREDHVDPPGLHRSIQSFINGLTTSVLKGGRKRRAAGARVSSGRGEPGSAEGEERVGAGGSGRGGEGESVATHSTNRSQYEPLDLSRRPDWLVSSQAASAHNNRPLGEVTGLLQPHSPGSNGSPSSSTNRLQAPTGQHLAQSDWSELGSGTGGDLATPTELEDPRSYDSSAPDPDGAPDNPVSDSTEGHERPNKRRRRKHCSEEVAQRRADCLQGCPEETQEQWSRSVIRTLLSPAPLRRPRQTSRQQPPRDLLSVLQSSVRHNQMLLNGPAASFNGGGLKEGAEILGGKPFQCKYCPYSATQKGNLKTHVLCVHRRPFDSSLYPDRRLRRPHANPVLTQQGSTGSSYFPKSMGLEKAARSTHSGRDLIMTSTCGT</sequence>
<feature type="region of interest" description="Disordered" evidence="12">
    <location>
        <begin position="491"/>
        <end position="549"/>
    </location>
</feature>
<keyword evidence="9" id="KW-0804">Transcription</keyword>
<organism evidence="14 15">
    <name type="scientific">Esox lucius</name>
    <name type="common">Northern pike</name>
    <dbReference type="NCBI Taxonomy" id="8010"/>
    <lineage>
        <taxon>Eukaryota</taxon>
        <taxon>Metazoa</taxon>
        <taxon>Chordata</taxon>
        <taxon>Craniata</taxon>
        <taxon>Vertebrata</taxon>
        <taxon>Euteleostomi</taxon>
        <taxon>Actinopterygii</taxon>
        <taxon>Neopterygii</taxon>
        <taxon>Teleostei</taxon>
        <taxon>Protacanthopterygii</taxon>
        <taxon>Esociformes</taxon>
        <taxon>Esocidae</taxon>
        <taxon>Esox</taxon>
    </lineage>
</organism>
<dbReference type="PANTHER" id="PTHR45925:SF2">
    <property type="entry name" value="ZINC FINGER PROTEIN 536"/>
    <property type="match status" value="1"/>
</dbReference>
<dbReference type="GeneTree" id="ENSGT00940000156397"/>
<dbReference type="FunFam" id="3.30.160.60:FF:000075">
    <property type="entry name" value="Putative zinc finger protein 536"/>
    <property type="match status" value="1"/>
</dbReference>
<accession>A0A6Q2XN45</accession>
<protein>
    <recommendedName>
        <fullName evidence="13">C2H2-type domain-containing protein</fullName>
    </recommendedName>
</protein>
<reference evidence="14" key="4">
    <citation type="submission" date="2025-09" db="UniProtKB">
        <authorList>
            <consortium name="Ensembl"/>
        </authorList>
    </citation>
    <scope>IDENTIFICATION</scope>
</reference>
<dbReference type="AlphaFoldDB" id="A0A6Q2XN45"/>
<feature type="domain" description="C2H2-type" evidence="13">
    <location>
        <begin position="225"/>
        <end position="253"/>
    </location>
</feature>
<dbReference type="GO" id="GO:0005634">
    <property type="term" value="C:nucleus"/>
    <property type="evidence" value="ECO:0007669"/>
    <property type="project" value="UniProtKB-SubCell"/>
</dbReference>
<proteinExistence type="inferred from homology"/>
<evidence type="ECO:0000256" key="1">
    <source>
        <dbReference type="ARBA" id="ARBA00004123"/>
    </source>
</evidence>
<evidence type="ECO:0000256" key="11">
    <source>
        <dbReference type="PROSITE-ProRule" id="PRU00042"/>
    </source>
</evidence>
<feature type="compositionally biased region" description="Low complexity" evidence="12">
    <location>
        <begin position="672"/>
        <end position="685"/>
    </location>
</feature>
<feature type="compositionally biased region" description="Basic and acidic residues" evidence="12">
    <location>
        <begin position="491"/>
        <end position="502"/>
    </location>
</feature>
<dbReference type="SUPFAM" id="SSF57667">
    <property type="entry name" value="beta-beta-alpha zinc fingers"/>
    <property type="match status" value="4"/>
</dbReference>
<dbReference type="InterPro" id="IPR013087">
    <property type="entry name" value="Znf_C2H2_type"/>
</dbReference>
<evidence type="ECO:0000256" key="10">
    <source>
        <dbReference type="ARBA" id="ARBA00023242"/>
    </source>
</evidence>
<reference evidence="15" key="1">
    <citation type="journal article" date="2014" name="PLoS ONE">
        <title>The genome and linkage map of the northern pike (Esox lucius): conserved synteny revealed between the salmonid sister group and the Neoteleostei.</title>
        <authorList>
            <person name="Rondeau E.B."/>
            <person name="Minkley D.R."/>
            <person name="Leong J.S."/>
            <person name="Messmer A.M."/>
            <person name="Jantzen J.R."/>
            <person name="von Schalburg K.R."/>
            <person name="Lemon C."/>
            <person name="Bird N.H."/>
            <person name="Koop B.F."/>
        </authorList>
    </citation>
    <scope>NUCLEOTIDE SEQUENCE</scope>
</reference>
<comment type="subcellular location">
    <subcellularLocation>
        <location evidence="1">Nucleus</location>
    </subcellularLocation>
</comment>
<reference evidence="14" key="2">
    <citation type="submission" date="2020-02" db="EMBL/GenBank/DDBJ databases">
        <title>Esox lucius (northern pike) genome, fEsoLuc1, primary haplotype.</title>
        <authorList>
            <person name="Myers G."/>
            <person name="Karagic N."/>
            <person name="Meyer A."/>
            <person name="Pippel M."/>
            <person name="Reichard M."/>
            <person name="Winkler S."/>
            <person name="Tracey A."/>
            <person name="Sims Y."/>
            <person name="Howe K."/>
            <person name="Rhie A."/>
            <person name="Formenti G."/>
            <person name="Durbin R."/>
            <person name="Fedrigo O."/>
            <person name="Jarvis E.D."/>
        </authorList>
    </citation>
    <scope>NUCLEOTIDE SEQUENCE [LARGE SCALE GENOMIC DNA]</scope>
</reference>
<feature type="domain" description="C2H2-type" evidence="13">
    <location>
        <begin position="81"/>
        <end position="103"/>
    </location>
</feature>
<comment type="similarity">
    <text evidence="2">Belongs to the krueppel C2H2-type zinc-finger protein family.</text>
</comment>
<keyword evidence="8" id="KW-0238">DNA-binding</keyword>
<dbReference type="FunFam" id="3.30.160.60:FF:000615">
    <property type="entry name" value="Zinc finger protein 536"/>
    <property type="match status" value="1"/>
</dbReference>
<dbReference type="Proteomes" id="UP000265140">
    <property type="component" value="Chromosome 19"/>
</dbReference>
<dbReference type="GO" id="GO:0008270">
    <property type="term" value="F:zinc ion binding"/>
    <property type="evidence" value="ECO:0007669"/>
    <property type="project" value="UniProtKB-KW"/>
</dbReference>
<feature type="region of interest" description="Disordered" evidence="12">
    <location>
        <begin position="164"/>
        <end position="193"/>
    </location>
</feature>
<evidence type="ECO:0000313" key="15">
    <source>
        <dbReference type="Proteomes" id="UP000265140"/>
    </source>
</evidence>
<keyword evidence="5 11" id="KW-0863">Zinc-finger</keyword>
<dbReference type="Bgee" id="ENSELUG00000019711">
    <property type="expression patterns" value="Expressed in liver and 12 other cell types or tissues"/>
</dbReference>
<feature type="region of interest" description="Disordered" evidence="12">
    <location>
        <begin position="661"/>
        <end position="718"/>
    </location>
</feature>
<feature type="domain" description="C2H2-type" evidence="13">
    <location>
        <begin position="53"/>
        <end position="80"/>
    </location>
</feature>
<feature type="compositionally biased region" description="Low complexity" evidence="12">
    <location>
        <begin position="803"/>
        <end position="816"/>
    </location>
</feature>
<feature type="compositionally biased region" description="Polar residues" evidence="12">
    <location>
        <begin position="763"/>
        <end position="779"/>
    </location>
</feature>
<keyword evidence="15" id="KW-1185">Reference proteome</keyword>
<evidence type="ECO:0000256" key="3">
    <source>
        <dbReference type="ARBA" id="ARBA00022723"/>
    </source>
</evidence>
<dbReference type="GO" id="GO:0000978">
    <property type="term" value="F:RNA polymerase II cis-regulatory region sequence-specific DNA binding"/>
    <property type="evidence" value="ECO:0007669"/>
    <property type="project" value="TreeGrafter"/>
</dbReference>